<keyword evidence="2" id="KW-1185">Reference proteome</keyword>
<name>A0ACC2U7M7_9FUNG</name>
<gene>
    <name evidence="1" type="ORF">DSO57_1000211</name>
</gene>
<dbReference type="EMBL" id="QTSX02001421">
    <property type="protein sequence ID" value="KAJ9082909.1"/>
    <property type="molecule type" value="Genomic_DNA"/>
</dbReference>
<proteinExistence type="predicted"/>
<accession>A0ACC2U7M7</accession>
<sequence>MMVAAKQRELAKAAEAEKARAAKEEDMHRLTRLWSNDIIPNWGKPGVASRAAKIIAKGIPSSCRGQVWSRCLENQAKGGRPSALTSETYEFLLQRAYHPPPPYMTMTQRNAKLIAHDAAGVFPELGLFGPGIEDDQGKASEPGPYYTSLLNVINAHASLAPTEPYENRAIGSLAGVLLLHMNEHDAFLALQGLLSRPMHAAFALATPQASSYLKVFDLAFSAKHPRLYKHFQQAQLKSEMFLSSWIANLYTKHLSLEVCCHIWDLYLVAGDKGDEILFIVALVMLGWLEPHLYGRLDEALGYLGQPVPLTLDYLIARLPPNSNSQNSLAAVISTSTSPMSFSLPKSVVNGLKEARAESEKSSQVNRFSF</sequence>
<reference evidence="1" key="1">
    <citation type="submission" date="2022-04" db="EMBL/GenBank/DDBJ databases">
        <title>Genome of the entomopathogenic fungus Entomophthora muscae.</title>
        <authorList>
            <person name="Elya C."/>
            <person name="Lovett B.R."/>
            <person name="Lee E."/>
            <person name="Macias A.M."/>
            <person name="Hajek A.E."/>
            <person name="De Bivort B.L."/>
            <person name="Kasson M.T."/>
            <person name="De Fine Licht H.H."/>
            <person name="Stajich J.E."/>
        </authorList>
    </citation>
    <scope>NUCLEOTIDE SEQUENCE</scope>
    <source>
        <strain evidence="1">Berkeley</strain>
    </source>
</reference>
<protein>
    <submittedName>
        <fullName evidence="1">Uncharacterized protein</fullName>
    </submittedName>
</protein>
<dbReference type="Proteomes" id="UP001165960">
    <property type="component" value="Unassembled WGS sequence"/>
</dbReference>
<comment type="caution">
    <text evidence="1">The sequence shown here is derived from an EMBL/GenBank/DDBJ whole genome shotgun (WGS) entry which is preliminary data.</text>
</comment>
<evidence type="ECO:0000313" key="2">
    <source>
        <dbReference type="Proteomes" id="UP001165960"/>
    </source>
</evidence>
<evidence type="ECO:0000313" key="1">
    <source>
        <dbReference type="EMBL" id="KAJ9082909.1"/>
    </source>
</evidence>
<organism evidence="1 2">
    <name type="scientific">Entomophthora muscae</name>
    <dbReference type="NCBI Taxonomy" id="34485"/>
    <lineage>
        <taxon>Eukaryota</taxon>
        <taxon>Fungi</taxon>
        <taxon>Fungi incertae sedis</taxon>
        <taxon>Zoopagomycota</taxon>
        <taxon>Entomophthoromycotina</taxon>
        <taxon>Entomophthoromycetes</taxon>
        <taxon>Entomophthorales</taxon>
        <taxon>Entomophthoraceae</taxon>
        <taxon>Entomophthora</taxon>
    </lineage>
</organism>